<name>A0AAV4DN38_9GAST</name>
<keyword evidence="1" id="KW-0812">Transmembrane</keyword>
<accession>A0AAV4DN38</accession>
<dbReference type="Proteomes" id="UP000735302">
    <property type="component" value="Unassembled WGS sequence"/>
</dbReference>
<organism evidence="2 3">
    <name type="scientific">Plakobranchus ocellatus</name>
    <dbReference type="NCBI Taxonomy" id="259542"/>
    <lineage>
        <taxon>Eukaryota</taxon>
        <taxon>Metazoa</taxon>
        <taxon>Spiralia</taxon>
        <taxon>Lophotrochozoa</taxon>
        <taxon>Mollusca</taxon>
        <taxon>Gastropoda</taxon>
        <taxon>Heterobranchia</taxon>
        <taxon>Euthyneura</taxon>
        <taxon>Panpulmonata</taxon>
        <taxon>Sacoglossa</taxon>
        <taxon>Placobranchoidea</taxon>
        <taxon>Plakobranchidae</taxon>
        <taxon>Plakobranchus</taxon>
    </lineage>
</organism>
<feature type="transmembrane region" description="Helical" evidence="1">
    <location>
        <begin position="48"/>
        <end position="68"/>
    </location>
</feature>
<evidence type="ECO:0000256" key="1">
    <source>
        <dbReference type="SAM" id="Phobius"/>
    </source>
</evidence>
<keyword evidence="1" id="KW-1133">Transmembrane helix</keyword>
<dbReference type="EMBL" id="BLXT01008033">
    <property type="protein sequence ID" value="GFO45286.1"/>
    <property type="molecule type" value="Genomic_DNA"/>
</dbReference>
<keyword evidence="1" id="KW-0472">Membrane</keyword>
<dbReference type="AlphaFoldDB" id="A0AAV4DN38"/>
<keyword evidence="3" id="KW-1185">Reference proteome</keyword>
<comment type="caution">
    <text evidence="2">The sequence shown here is derived from an EMBL/GenBank/DDBJ whole genome shotgun (WGS) entry which is preliminary data.</text>
</comment>
<protein>
    <submittedName>
        <fullName evidence="2">Gag-Pol protein</fullName>
    </submittedName>
</protein>
<evidence type="ECO:0000313" key="3">
    <source>
        <dbReference type="Proteomes" id="UP000735302"/>
    </source>
</evidence>
<evidence type="ECO:0000313" key="2">
    <source>
        <dbReference type="EMBL" id="GFO45286.1"/>
    </source>
</evidence>
<reference evidence="2 3" key="1">
    <citation type="journal article" date="2021" name="Elife">
        <title>Chloroplast acquisition without the gene transfer in kleptoplastic sea slugs, Plakobranchus ocellatus.</title>
        <authorList>
            <person name="Maeda T."/>
            <person name="Takahashi S."/>
            <person name="Yoshida T."/>
            <person name="Shimamura S."/>
            <person name="Takaki Y."/>
            <person name="Nagai Y."/>
            <person name="Toyoda A."/>
            <person name="Suzuki Y."/>
            <person name="Arimoto A."/>
            <person name="Ishii H."/>
            <person name="Satoh N."/>
            <person name="Nishiyama T."/>
            <person name="Hasebe M."/>
            <person name="Maruyama T."/>
            <person name="Minagawa J."/>
            <person name="Obokata J."/>
            <person name="Shigenobu S."/>
        </authorList>
    </citation>
    <scope>NUCLEOTIDE SEQUENCE [LARGE SCALE GENOMIC DNA]</scope>
</reference>
<sequence>MPLPRPSAPTVLKGRRDHRLLFAQPDASIVVDNMKCLKANVLHLVRNAASAMALIILPLWRFLVFLLSKIREILKNAKTKKKFNAEFVVCEQDVQPILGLRAAEQMGLLSLQSANFEEVFSLSSLDCLPVFNDKLGQFPGQQHLTTDPNVKSGIMPNRRVPTAVRGRFKQELDRLTELGVLAPVT</sequence>
<gene>
    <name evidence="2" type="ORF">PoB_007179100</name>
</gene>
<proteinExistence type="predicted"/>